<protein>
    <recommendedName>
        <fullName evidence="9">Pentraxin (PTX) domain-containing protein</fullName>
    </recommendedName>
</protein>
<dbReference type="PANTHER" id="PTHR19277">
    <property type="entry name" value="PENTRAXIN"/>
    <property type="match status" value="1"/>
</dbReference>
<comment type="cofactor">
    <cofactor evidence="1">
        <name>Ca(2+)</name>
        <dbReference type="ChEBI" id="CHEBI:29108"/>
    </cofactor>
</comment>
<feature type="domain" description="Pentraxin (PTX)" evidence="9">
    <location>
        <begin position="319"/>
        <end position="522"/>
    </location>
</feature>
<dbReference type="SUPFAM" id="SSF49899">
    <property type="entry name" value="Concanavalin A-like lectins/glucanases"/>
    <property type="match status" value="1"/>
</dbReference>
<proteinExistence type="predicted"/>
<evidence type="ECO:0000256" key="3">
    <source>
        <dbReference type="ARBA" id="ARBA00022837"/>
    </source>
</evidence>
<evidence type="ECO:0000256" key="7">
    <source>
        <dbReference type="SAM" id="MobiDB-lite"/>
    </source>
</evidence>
<evidence type="ECO:0000256" key="6">
    <source>
        <dbReference type="PROSITE-ProRule" id="PRU01172"/>
    </source>
</evidence>
<dbReference type="PRINTS" id="PR00895">
    <property type="entry name" value="PENTAXIN"/>
</dbReference>
<accession>A0A8T3DJ34</accession>
<evidence type="ECO:0000256" key="5">
    <source>
        <dbReference type="ARBA" id="ARBA00023180"/>
    </source>
</evidence>
<gene>
    <name evidence="10" type="ORF">AGOR_G00091180</name>
</gene>
<evidence type="ECO:0000313" key="11">
    <source>
        <dbReference type="Proteomes" id="UP000829720"/>
    </source>
</evidence>
<feature type="region of interest" description="Disordered" evidence="7">
    <location>
        <begin position="205"/>
        <end position="286"/>
    </location>
</feature>
<comment type="caution">
    <text evidence="6">Lacks conserved residue(s) required for the propagation of feature annotation.</text>
</comment>
<keyword evidence="3" id="KW-0106">Calcium</keyword>
<dbReference type="GO" id="GO:0046872">
    <property type="term" value="F:metal ion binding"/>
    <property type="evidence" value="ECO:0007669"/>
    <property type="project" value="UniProtKB-KW"/>
</dbReference>
<keyword evidence="8" id="KW-0732">Signal</keyword>
<dbReference type="InterPro" id="IPR001759">
    <property type="entry name" value="PTX_dom"/>
</dbReference>
<evidence type="ECO:0000256" key="8">
    <source>
        <dbReference type="SAM" id="SignalP"/>
    </source>
</evidence>
<dbReference type="EMBL" id="JAERUA010000008">
    <property type="protein sequence ID" value="KAI1896086.1"/>
    <property type="molecule type" value="Genomic_DNA"/>
</dbReference>
<sequence>MKGCRAAVSFLLFVIYLHSQSASRQVSAQKNTKNFLNRLKRLDEKFRRFQQETLARLHGIADSYNLSYDADGRFQVLTDQYHNISVLLSDFQARAANDLSSLKYWTKKLQRKTKKLDLKVTGLEIALKEQRKMSQKETKKQKSLLFNLTQQLQDHRGWIGSISAQRSELQGGFRDLQDALKKQVDMTSQLQEQVRTLLRKDVLTSRGSASSVDSLTSNRTPQEPPTRSHAVGLEPSRRIFPVRKKVQDKPTPGKRVKNRLPSPPGPTRLPENARRRPQEKPEAEILEEPRIHDLSQLPLIHKIPQRPHVPRKTGTICNVDSMLYFPSTSTENFVTFRKSFLTGIHELSVCTWVKVDGDYVGTLLSYATEDNDNKMVLYGRSSSQRSLDFVIGDPAYRELPVDALLDGRWHHLCVIWSAIEGRFWHYTDRRLTSTGSKFQKGYEIPAGGSIILGQEQDSLGGGFDAAEAFVGRMAGFTVWNRVLSPGEVSGVATGKGIPRGTVLSLNDVDQIHGSTQHVNCGCLEDCM</sequence>
<dbReference type="Gene3D" id="2.60.120.200">
    <property type="match status" value="1"/>
</dbReference>
<feature type="compositionally biased region" description="Polar residues" evidence="7">
    <location>
        <begin position="205"/>
        <end position="221"/>
    </location>
</feature>
<feature type="signal peptide" evidence="8">
    <location>
        <begin position="1"/>
        <end position="22"/>
    </location>
</feature>
<comment type="caution">
    <text evidence="10">The sequence shown here is derived from an EMBL/GenBank/DDBJ whole genome shotgun (WGS) entry which is preliminary data.</text>
</comment>
<keyword evidence="5" id="KW-0325">Glycoprotein</keyword>
<evidence type="ECO:0000313" key="10">
    <source>
        <dbReference type="EMBL" id="KAI1896086.1"/>
    </source>
</evidence>
<feature type="compositionally biased region" description="Basic and acidic residues" evidence="7">
    <location>
        <begin position="271"/>
        <end position="286"/>
    </location>
</feature>
<dbReference type="Proteomes" id="UP000829720">
    <property type="component" value="Unassembled WGS sequence"/>
</dbReference>
<keyword evidence="11" id="KW-1185">Reference proteome</keyword>
<feature type="chain" id="PRO_5035878957" description="Pentraxin (PTX) domain-containing protein" evidence="8">
    <location>
        <begin position="23"/>
        <end position="527"/>
    </location>
</feature>
<dbReference type="Pfam" id="PF00354">
    <property type="entry name" value="Pentaxin"/>
    <property type="match status" value="1"/>
</dbReference>
<evidence type="ECO:0000259" key="9">
    <source>
        <dbReference type="PROSITE" id="PS51828"/>
    </source>
</evidence>
<dbReference type="SMART" id="SM00159">
    <property type="entry name" value="PTX"/>
    <property type="match status" value="1"/>
</dbReference>
<dbReference type="InterPro" id="IPR051360">
    <property type="entry name" value="Neuronal_Pentraxin_Related"/>
</dbReference>
<dbReference type="AlphaFoldDB" id="A0A8T3DJ34"/>
<dbReference type="InterPro" id="IPR013320">
    <property type="entry name" value="ConA-like_dom_sf"/>
</dbReference>
<evidence type="ECO:0000256" key="1">
    <source>
        <dbReference type="ARBA" id="ARBA00001913"/>
    </source>
</evidence>
<evidence type="ECO:0000256" key="4">
    <source>
        <dbReference type="ARBA" id="ARBA00023157"/>
    </source>
</evidence>
<dbReference type="PANTHER" id="PTHR19277:SF122">
    <property type="entry name" value="PENTRAXIN-4"/>
    <property type="match status" value="1"/>
</dbReference>
<keyword evidence="2" id="KW-0479">Metal-binding</keyword>
<reference evidence="10" key="1">
    <citation type="submission" date="2021-01" db="EMBL/GenBank/DDBJ databases">
        <authorList>
            <person name="Zahm M."/>
            <person name="Roques C."/>
            <person name="Cabau C."/>
            <person name="Klopp C."/>
            <person name="Donnadieu C."/>
            <person name="Jouanno E."/>
            <person name="Lampietro C."/>
            <person name="Louis A."/>
            <person name="Herpin A."/>
            <person name="Echchiki A."/>
            <person name="Berthelot C."/>
            <person name="Parey E."/>
            <person name="Roest-Crollius H."/>
            <person name="Braasch I."/>
            <person name="Postlethwait J."/>
            <person name="Bobe J."/>
            <person name="Montfort J."/>
            <person name="Bouchez O."/>
            <person name="Begum T."/>
            <person name="Mejri S."/>
            <person name="Adams A."/>
            <person name="Chen W.-J."/>
            <person name="Guiguen Y."/>
        </authorList>
    </citation>
    <scope>NUCLEOTIDE SEQUENCE</scope>
    <source>
        <tissue evidence="10">Blood</tissue>
    </source>
</reference>
<organism evidence="10 11">
    <name type="scientific">Albula goreensis</name>
    <dbReference type="NCBI Taxonomy" id="1534307"/>
    <lineage>
        <taxon>Eukaryota</taxon>
        <taxon>Metazoa</taxon>
        <taxon>Chordata</taxon>
        <taxon>Craniata</taxon>
        <taxon>Vertebrata</taxon>
        <taxon>Euteleostomi</taxon>
        <taxon>Actinopterygii</taxon>
        <taxon>Neopterygii</taxon>
        <taxon>Teleostei</taxon>
        <taxon>Albuliformes</taxon>
        <taxon>Albulidae</taxon>
        <taxon>Albula</taxon>
    </lineage>
</organism>
<evidence type="ECO:0000256" key="2">
    <source>
        <dbReference type="ARBA" id="ARBA00022723"/>
    </source>
</evidence>
<feature type="compositionally biased region" description="Basic residues" evidence="7">
    <location>
        <begin position="240"/>
        <end position="258"/>
    </location>
</feature>
<dbReference type="PROSITE" id="PS51828">
    <property type="entry name" value="PTX_2"/>
    <property type="match status" value="1"/>
</dbReference>
<dbReference type="OrthoDB" id="8793160at2759"/>
<keyword evidence="4" id="KW-1015">Disulfide bond</keyword>
<name>A0A8T3DJ34_9TELE</name>